<dbReference type="GO" id="GO:0005576">
    <property type="term" value="C:extracellular region"/>
    <property type="evidence" value="ECO:0007669"/>
    <property type="project" value="UniProtKB-SubCell"/>
</dbReference>
<keyword evidence="2" id="KW-0964">Secreted</keyword>
<dbReference type="InterPro" id="IPR050557">
    <property type="entry name" value="RTX_toxin/Mannuronan_C5-epim"/>
</dbReference>
<evidence type="ECO:0000256" key="2">
    <source>
        <dbReference type="ARBA" id="ARBA00022525"/>
    </source>
</evidence>
<dbReference type="PROSITE" id="PS00330">
    <property type="entry name" value="HEMOLYSIN_CALCIUM"/>
    <property type="match status" value="4"/>
</dbReference>
<dbReference type="SUPFAM" id="SSF51294">
    <property type="entry name" value="Hedgehog/intein (Hint) domain"/>
    <property type="match status" value="1"/>
</dbReference>
<feature type="domain" description="Hedgehog/Intein (Hint)" evidence="4">
    <location>
        <begin position="483"/>
        <end position="629"/>
    </location>
</feature>
<dbReference type="PRINTS" id="PR00313">
    <property type="entry name" value="CABNDNGRPT"/>
</dbReference>
<accession>A0A4U0RBM0</accession>
<dbReference type="OrthoDB" id="6305173at2"/>
<dbReference type="PANTHER" id="PTHR38340">
    <property type="entry name" value="S-LAYER PROTEIN"/>
    <property type="match status" value="1"/>
</dbReference>
<organism evidence="5 6">
    <name type="scientific">Paracoccus gahaiensis</name>
    <dbReference type="NCBI Taxonomy" id="1706839"/>
    <lineage>
        <taxon>Bacteria</taxon>
        <taxon>Pseudomonadati</taxon>
        <taxon>Pseudomonadota</taxon>
        <taxon>Alphaproteobacteria</taxon>
        <taxon>Rhodobacterales</taxon>
        <taxon>Paracoccaceae</taxon>
        <taxon>Paracoccus</taxon>
    </lineage>
</organism>
<evidence type="ECO:0000256" key="1">
    <source>
        <dbReference type="ARBA" id="ARBA00004613"/>
    </source>
</evidence>
<dbReference type="InterPro" id="IPR011049">
    <property type="entry name" value="Serralysin-like_metalloprot_C"/>
</dbReference>
<evidence type="ECO:0000256" key="3">
    <source>
        <dbReference type="SAM" id="MobiDB-lite"/>
    </source>
</evidence>
<dbReference type="AlphaFoldDB" id="A0A4U0RBM0"/>
<feature type="region of interest" description="Disordered" evidence="3">
    <location>
        <begin position="336"/>
        <end position="372"/>
    </location>
</feature>
<dbReference type="InterPro" id="IPR001343">
    <property type="entry name" value="Hemolysn_Ca-bd"/>
</dbReference>
<dbReference type="PANTHER" id="PTHR38340:SF1">
    <property type="entry name" value="S-LAYER PROTEIN"/>
    <property type="match status" value="1"/>
</dbReference>
<dbReference type="EMBL" id="SUNI01000004">
    <property type="protein sequence ID" value="TJZ92535.1"/>
    <property type="molecule type" value="Genomic_DNA"/>
</dbReference>
<sequence>MIADHPLPQGLPAMPLTFDAIYLGYFIPRLDLTEGDGNIADGPGLTSPVNFEFGIDSVDPSPLYTRITSLTMTPQHGYTVYTNDDRDGQLFTANVEPWNGNLPGTTTFDFDAVVRYKGTVTYVDGSSVDNVYLSLMQSQDGQLFLLPSVLDLHILQAKPILSIKPTSLDADWLQLGLNRTEGAFDDGEITGTSGDDVIGAGYVEPVTEGTDRVDNNDGLSGAGTQFNDDVIDALGGNDTVDGGLGDDFIDGGSGDDLLLGNVGNDTILGGEGNDTLIGGAGTDWLDGGAGTDTLSYEGDTAGVTVNLATNTASGGDAQGDSIAHFENVIGGSGNDSLTLSDTAGHAEGGAGDDSLTGGAGNDTLSGGTGADTLTGGGGNDLFQYDADGSVDTITDFGTGNSGAIDDGDATNNDRIDLAPYYDSLREMKDDFADDGILNQSNTTGPNAVDYSDNADITGPAGTGGLQFTGVTSDAFTFDTTGVTCFAAGTRISTPRGQIEVQDLVQGDLVDTVDDGAQPILWIGRRHLSATELAALPHLGPIRIAAGALGTNLPLRDLIVSPQHRVLVKSRIARRMFDLDEVLVAAKHLVGVNGITLAQGLSEVEYWHIMFDRHQVVHSEGAPTESLFVGPEAMKSLTKASRDEILQLMPHLADANFAPARELVKGRLGRTLAARHRKNGVTLYMS</sequence>
<proteinExistence type="predicted"/>
<dbReference type="InterPro" id="IPR018511">
    <property type="entry name" value="Hemolysin-typ_Ca-bd_CS"/>
</dbReference>
<dbReference type="GO" id="GO:0005509">
    <property type="term" value="F:calcium ion binding"/>
    <property type="evidence" value="ECO:0007669"/>
    <property type="project" value="InterPro"/>
</dbReference>
<dbReference type="InterPro" id="IPR036844">
    <property type="entry name" value="Hint_dom_sf"/>
</dbReference>
<comment type="subcellular location">
    <subcellularLocation>
        <location evidence="1">Secreted</location>
    </subcellularLocation>
</comment>
<dbReference type="SUPFAM" id="SSF51120">
    <property type="entry name" value="beta-Roll"/>
    <property type="match status" value="2"/>
</dbReference>
<dbReference type="Pfam" id="PF00353">
    <property type="entry name" value="HemolysinCabind"/>
    <property type="match status" value="3"/>
</dbReference>
<dbReference type="Proteomes" id="UP000309747">
    <property type="component" value="Unassembled WGS sequence"/>
</dbReference>
<comment type="caution">
    <text evidence="5">The sequence shown here is derived from an EMBL/GenBank/DDBJ whole genome shotgun (WGS) entry which is preliminary data.</text>
</comment>
<evidence type="ECO:0000313" key="5">
    <source>
        <dbReference type="EMBL" id="TJZ92535.1"/>
    </source>
</evidence>
<dbReference type="Gene3D" id="2.150.10.10">
    <property type="entry name" value="Serralysin-like metalloprotease, C-terminal"/>
    <property type="match status" value="2"/>
</dbReference>
<name>A0A4U0RBM0_9RHOB</name>
<keyword evidence="6" id="KW-1185">Reference proteome</keyword>
<dbReference type="InterPro" id="IPR028992">
    <property type="entry name" value="Hedgehog/Intein_dom"/>
</dbReference>
<protein>
    <recommendedName>
        <fullName evidence="4">Hedgehog/Intein (Hint) domain-containing protein</fullName>
    </recommendedName>
</protein>
<gene>
    <name evidence="5" type="ORF">FA743_06610</name>
</gene>
<evidence type="ECO:0000259" key="4">
    <source>
        <dbReference type="Pfam" id="PF13403"/>
    </source>
</evidence>
<reference evidence="5 6" key="1">
    <citation type="submission" date="2019-04" db="EMBL/GenBank/DDBJ databases">
        <authorList>
            <person name="Li J."/>
        </authorList>
    </citation>
    <scope>NUCLEOTIDE SEQUENCE [LARGE SCALE GENOMIC DNA]</scope>
    <source>
        <strain evidence="5 6">KCTC 42687</strain>
    </source>
</reference>
<dbReference type="Pfam" id="PF13403">
    <property type="entry name" value="Hint_2"/>
    <property type="match status" value="1"/>
</dbReference>
<evidence type="ECO:0000313" key="6">
    <source>
        <dbReference type="Proteomes" id="UP000309747"/>
    </source>
</evidence>